<dbReference type="PANTHER" id="PTHR37610:SF101">
    <property type="entry name" value="(RAPE) HYPOTHETICAL PROTEIN"/>
    <property type="match status" value="1"/>
</dbReference>
<reference evidence="2 3" key="1">
    <citation type="journal article" date="2012" name="Nat. Biotechnol.">
        <title>Draft genome sequence of pigeonpea (Cajanus cajan), an orphan legume crop of resource-poor farmers.</title>
        <authorList>
            <person name="Varshney R.K."/>
            <person name="Chen W."/>
            <person name="Li Y."/>
            <person name="Bharti A.K."/>
            <person name="Saxena R.K."/>
            <person name="Schlueter J.A."/>
            <person name="Donoghue M.T."/>
            <person name="Azam S."/>
            <person name="Fan G."/>
            <person name="Whaley A.M."/>
            <person name="Farmer A.D."/>
            <person name="Sheridan J."/>
            <person name="Iwata A."/>
            <person name="Tuteja R."/>
            <person name="Penmetsa R.V."/>
            <person name="Wu W."/>
            <person name="Upadhyaya H.D."/>
            <person name="Yang S.P."/>
            <person name="Shah T."/>
            <person name="Saxena K.B."/>
            <person name="Michael T."/>
            <person name="McCombie W.R."/>
            <person name="Yang B."/>
            <person name="Zhang G."/>
            <person name="Yang H."/>
            <person name="Wang J."/>
            <person name="Spillane C."/>
            <person name="Cook D.R."/>
            <person name="May G.D."/>
            <person name="Xu X."/>
            <person name="Jackson S.A."/>
        </authorList>
    </citation>
    <scope>NUCLEOTIDE SEQUENCE [LARGE SCALE GENOMIC DNA]</scope>
    <source>
        <strain evidence="3">cv. Asha</strain>
    </source>
</reference>
<dbReference type="Proteomes" id="UP000075243">
    <property type="component" value="Chromosome 8"/>
</dbReference>
<accession>A0A151T5L8</accession>
<gene>
    <name evidence="2" type="ORF">KK1_016869</name>
</gene>
<protein>
    <recommendedName>
        <fullName evidence="1">Retrotransposon Copia-like N-terminal domain-containing protein</fullName>
    </recommendedName>
</protein>
<name>A0A151T5L8_CAJCA</name>
<dbReference type="Gramene" id="C.cajan_16387.t">
    <property type="protein sequence ID" value="C.cajan_16387.t.cds1"/>
    <property type="gene ID" value="C.cajan_16387"/>
</dbReference>
<keyword evidence="3" id="KW-1185">Reference proteome</keyword>
<dbReference type="EMBL" id="CM003610">
    <property type="protein sequence ID" value="KYP62337.1"/>
    <property type="molecule type" value="Genomic_DNA"/>
</dbReference>
<dbReference type="AlphaFoldDB" id="A0A151T5L8"/>
<dbReference type="InterPro" id="IPR029472">
    <property type="entry name" value="Copia-like_N"/>
</dbReference>
<dbReference type="PANTHER" id="PTHR37610">
    <property type="entry name" value="CCHC-TYPE DOMAIN-CONTAINING PROTEIN"/>
    <property type="match status" value="1"/>
</dbReference>
<evidence type="ECO:0000313" key="2">
    <source>
        <dbReference type="EMBL" id="KYP62337.1"/>
    </source>
</evidence>
<dbReference type="Pfam" id="PF14244">
    <property type="entry name" value="Retrotran_gag_3"/>
    <property type="match status" value="1"/>
</dbReference>
<evidence type="ECO:0000259" key="1">
    <source>
        <dbReference type="Pfam" id="PF14244"/>
    </source>
</evidence>
<feature type="domain" description="Retrotransposon Copia-like N-terminal" evidence="1">
    <location>
        <begin position="23"/>
        <end position="68"/>
    </location>
</feature>
<proteinExistence type="predicted"/>
<evidence type="ECO:0000313" key="3">
    <source>
        <dbReference type="Proteomes" id="UP000075243"/>
    </source>
</evidence>
<organism evidence="2 3">
    <name type="scientific">Cajanus cajan</name>
    <name type="common">Pigeon pea</name>
    <name type="synonym">Cajanus indicus</name>
    <dbReference type="NCBI Taxonomy" id="3821"/>
    <lineage>
        <taxon>Eukaryota</taxon>
        <taxon>Viridiplantae</taxon>
        <taxon>Streptophyta</taxon>
        <taxon>Embryophyta</taxon>
        <taxon>Tracheophyta</taxon>
        <taxon>Spermatophyta</taxon>
        <taxon>Magnoliopsida</taxon>
        <taxon>eudicotyledons</taxon>
        <taxon>Gunneridae</taxon>
        <taxon>Pentapetalae</taxon>
        <taxon>rosids</taxon>
        <taxon>fabids</taxon>
        <taxon>Fabales</taxon>
        <taxon>Fabaceae</taxon>
        <taxon>Papilionoideae</taxon>
        <taxon>50 kb inversion clade</taxon>
        <taxon>NPAAA clade</taxon>
        <taxon>indigoferoid/millettioid clade</taxon>
        <taxon>Phaseoleae</taxon>
        <taxon>Cajanus</taxon>
    </lineage>
</organism>
<sequence>MIQKKQLKIGLSKITPSPYDINSSNNPRSVIIQVQFQGENYKEWAQVMWTSFYAQRKQDFIDEIVEQPQDKSSKMEDWWTVQLKLILEILNIIEPNFPTTISYTKNVKDVWYGIEERFSIVKGPIIQQLRSYLV</sequence>